<keyword evidence="8" id="KW-1185">Reference proteome</keyword>
<evidence type="ECO:0000256" key="6">
    <source>
        <dbReference type="SAM" id="Phobius"/>
    </source>
</evidence>
<dbReference type="EMBL" id="JAGGKG010000019">
    <property type="protein sequence ID" value="MBP1906852.1"/>
    <property type="molecule type" value="Genomic_DNA"/>
</dbReference>
<dbReference type="Pfam" id="PF04172">
    <property type="entry name" value="LrgB"/>
    <property type="match status" value="1"/>
</dbReference>
<gene>
    <name evidence="7" type="ORF">J2Z32_003517</name>
</gene>
<comment type="subcellular location">
    <subcellularLocation>
        <location evidence="1">Cell membrane</location>
        <topology evidence="1">Multi-pass membrane protein</topology>
    </subcellularLocation>
</comment>
<reference evidence="7 8" key="1">
    <citation type="submission" date="2021-03" db="EMBL/GenBank/DDBJ databases">
        <title>Genomic Encyclopedia of Type Strains, Phase IV (KMG-IV): sequencing the most valuable type-strain genomes for metagenomic binning, comparative biology and taxonomic classification.</title>
        <authorList>
            <person name="Goeker M."/>
        </authorList>
    </citation>
    <scope>NUCLEOTIDE SEQUENCE [LARGE SCALE GENOMIC DNA]</scope>
    <source>
        <strain evidence="7 8">DSM 14349</strain>
    </source>
</reference>
<evidence type="ECO:0000256" key="2">
    <source>
        <dbReference type="ARBA" id="ARBA00022475"/>
    </source>
</evidence>
<evidence type="ECO:0000313" key="8">
    <source>
        <dbReference type="Proteomes" id="UP001519272"/>
    </source>
</evidence>
<dbReference type="PANTHER" id="PTHR30249:SF17">
    <property type="entry name" value="HOLIN-LIKE PROTEIN CIDB"/>
    <property type="match status" value="1"/>
</dbReference>
<protein>
    <submittedName>
        <fullName evidence="7">Murein hydrolase (TIGR00659 family)</fullName>
    </submittedName>
</protein>
<comment type="caution">
    <text evidence="7">The sequence shown here is derived from an EMBL/GenBank/DDBJ whole genome shotgun (WGS) entry which is preliminary data.</text>
</comment>
<accession>A0ABS4FWA9</accession>
<proteinExistence type="predicted"/>
<evidence type="ECO:0000256" key="4">
    <source>
        <dbReference type="ARBA" id="ARBA00022989"/>
    </source>
</evidence>
<feature type="transmembrane region" description="Helical" evidence="6">
    <location>
        <begin position="146"/>
        <end position="165"/>
    </location>
</feature>
<dbReference type="Proteomes" id="UP001519272">
    <property type="component" value="Unassembled WGS sequence"/>
</dbReference>
<feature type="transmembrane region" description="Helical" evidence="6">
    <location>
        <begin position="177"/>
        <end position="197"/>
    </location>
</feature>
<feature type="transmembrane region" description="Helical" evidence="6">
    <location>
        <begin position="63"/>
        <end position="81"/>
    </location>
</feature>
<keyword evidence="2" id="KW-1003">Cell membrane</keyword>
<evidence type="ECO:0000256" key="5">
    <source>
        <dbReference type="ARBA" id="ARBA00023136"/>
    </source>
</evidence>
<feature type="transmembrane region" description="Helical" evidence="6">
    <location>
        <begin position="6"/>
        <end position="22"/>
    </location>
</feature>
<dbReference type="PANTHER" id="PTHR30249">
    <property type="entry name" value="PUTATIVE SEROTONIN TRANSPORTER"/>
    <property type="match status" value="1"/>
</dbReference>
<keyword evidence="4 6" id="KW-1133">Transmembrane helix</keyword>
<evidence type="ECO:0000313" key="7">
    <source>
        <dbReference type="EMBL" id="MBP1906852.1"/>
    </source>
</evidence>
<keyword evidence="7" id="KW-0378">Hydrolase</keyword>
<feature type="transmembrane region" description="Helical" evidence="6">
    <location>
        <begin position="209"/>
        <end position="229"/>
    </location>
</feature>
<dbReference type="InterPro" id="IPR007300">
    <property type="entry name" value="CidB/LrgB"/>
</dbReference>
<feature type="transmembrane region" description="Helical" evidence="6">
    <location>
        <begin position="93"/>
        <end position="112"/>
    </location>
</feature>
<dbReference type="RefSeq" id="WP_245251566.1">
    <property type="nucleotide sequence ID" value="NZ_JAGGKG010000019.1"/>
</dbReference>
<sequence>MIIQSIIAASIVLITVVLYLIMSRVYNKFHYIILMPIITVSFILVVTLVSLEIPYTTYMQGGKFINLLLGPAVVSLAYPLYQQRETLVRNFVPIITGVIVGLIGSIITGIYFTQMFNFPAEILYAQVPKSITTAVAVTISQDLGGIPTLTAIFVMIAGFTGVFLGSIILKVLKIDHFVARGVGIGTASHVIGTATSYEYGLATVSVSSVAMTLSAIVGSFLAPALVWVYTTWF</sequence>
<keyword evidence="3 6" id="KW-0812">Transmembrane</keyword>
<evidence type="ECO:0000256" key="1">
    <source>
        <dbReference type="ARBA" id="ARBA00004651"/>
    </source>
</evidence>
<evidence type="ECO:0000256" key="3">
    <source>
        <dbReference type="ARBA" id="ARBA00022692"/>
    </source>
</evidence>
<dbReference type="GO" id="GO:0016787">
    <property type="term" value="F:hydrolase activity"/>
    <property type="evidence" value="ECO:0007669"/>
    <property type="project" value="UniProtKB-KW"/>
</dbReference>
<organism evidence="7 8">
    <name type="scientific">Paenibacillus turicensis</name>
    <dbReference type="NCBI Taxonomy" id="160487"/>
    <lineage>
        <taxon>Bacteria</taxon>
        <taxon>Bacillati</taxon>
        <taxon>Bacillota</taxon>
        <taxon>Bacilli</taxon>
        <taxon>Bacillales</taxon>
        <taxon>Paenibacillaceae</taxon>
        <taxon>Paenibacillus</taxon>
    </lineage>
</organism>
<name>A0ABS4FWA9_9BACL</name>
<keyword evidence="5 6" id="KW-0472">Membrane</keyword>
<feature type="transmembrane region" description="Helical" evidence="6">
    <location>
        <begin position="29"/>
        <end position="51"/>
    </location>
</feature>